<evidence type="ECO:0000313" key="2">
    <source>
        <dbReference type="EMBL" id="MBX58662.1"/>
    </source>
</evidence>
<sequence>MISSDSQDIKVWTNLDYAVLPFCFKCSIILPLYVLMELFSLIVN</sequence>
<keyword evidence="1" id="KW-0472">Membrane</keyword>
<proteinExistence type="predicted"/>
<reference evidence="2" key="1">
    <citation type="submission" date="2018-02" db="EMBL/GenBank/DDBJ databases">
        <title>Rhizophora mucronata_Transcriptome.</title>
        <authorList>
            <person name="Meera S.P."/>
            <person name="Sreeshan A."/>
            <person name="Augustine A."/>
        </authorList>
    </citation>
    <scope>NUCLEOTIDE SEQUENCE</scope>
    <source>
        <tissue evidence="2">Leaf</tissue>
    </source>
</reference>
<feature type="transmembrane region" description="Helical" evidence="1">
    <location>
        <begin position="18"/>
        <end position="43"/>
    </location>
</feature>
<dbReference type="AlphaFoldDB" id="A0A2P2PV88"/>
<accession>A0A2P2PV88</accession>
<evidence type="ECO:0000256" key="1">
    <source>
        <dbReference type="SAM" id="Phobius"/>
    </source>
</evidence>
<name>A0A2P2PV88_RHIMU</name>
<organism evidence="2">
    <name type="scientific">Rhizophora mucronata</name>
    <name type="common">Asiatic mangrove</name>
    <dbReference type="NCBI Taxonomy" id="61149"/>
    <lineage>
        <taxon>Eukaryota</taxon>
        <taxon>Viridiplantae</taxon>
        <taxon>Streptophyta</taxon>
        <taxon>Embryophyta</taxon>
        <taxon>Tracheophyta</taxon>
        <taxon>Spermatophyta</taxon>
        <taxon>Magnoliopsida</taxon>
        <taxon>eudicotyledons</taxon>
        <taxon>Gunneridae</taxon>
        <taxon>Pentapetalae</taxon>
        <taxon>rosids</taxon>
        <taxon>fabids</taxon>
        <taxon>Malpighiales</taxon>
        <taxon>Rhizophoraceae</taxon>
        <taxon>Rhizophora</taxon>
    </lineage>
</organism>
<keyword evidence="1" id="KW-0812">Transmembrane</keyword>
<protein>
    <submittedName>
        <fullName evidence="2">Uncharacterized protein</fullName>
    </submittedName>
</protein>
<keyword evidence="1" id="KW-1133">Transmembrane helix</keyword>
<dbReference type="EMBL" id="GGEC01078178">
    <property type="protein sequence ID" value="MBX58662.1"/>
    <property type="molecule type" value="Transcribed_RNA"/>
</dbReference>